<dbReference type="SMART" id="SM00228">
    <property type="entry name" value="PDZ"/>
    <property type="match status" value="1"/>
</dbReference>
<name>A0A9D1HNJ8_9FIRM</name>
<dbReference type="AlphaFoldDB" id="A0A9D1HNJ8"/>
<dbReference type="Gene3D" id="2.40.10.120">
    <property type="match status" value="1"/>
</dbReference>
<evidence type="ECO:0000256" key="1">
    <source>
        <dbReference type="ARBA" id="ARBA00022670"/>
    </source>
</evidence>
<accession>A0A9D1HNJ8</accession>
<gene>
    <name evidence="4" type="ORF">IAD15_07030</name>
</gene>
<organism evidence="4 5">
    <name type="scientific">Candidatus Fimiplasma intestinipullorum</name>
    <dbReference type="NCBI Taxonomy" id="2840825"/>
    <lineage>
        <taxon>Bacteria</taxon>
        <taxon>Bacillati</taxon>
        <taxon>Bacillota</taxon>
        <taxon>Clostridia</taxon>
        <taxon>Eubacteriales</taxon>
        <taxon>Candidatus Fimiplasma</taxon>
    </lineage>
</organism>
<evidence type="ECO:0000259" key="3">
    <source>
        <dbReference type="PROSITE" id="PS50106"/>
    </source>
</evidence>
<evidence type="ECO:0000313" key="4">
    <source>
        <dbReference type="EMBL" id="HIU13808.1"/>
    </source>
</evidence>
<dbReference type="PROSITE" id="PS50106">
    <property type="entry name" value="PDZ"/>
    <property type="match status" value="1"/>
</dbReference>
<evidence type="ECO:0000256" key="2">
    <source>
        <dbReference type="ARBA" id="ARBA00022801"/>
    </source>
</evidence>
<evidence type="ECO:0000313" key="5">
    <source>
        <dbReference type="Proteomes" id="UP000824175"/>
    </source>
</evidence>
<dbReference type="SUPFAM" id="SSF50494">
    <property type="entry name" value="Trypsin-like serine proteases"/>
    <property type="match status" value="1"/>
</dbReference>
<proteinExistence type="predicted"/>
<dbReference type="InterPro" id="IPR036034">
    <property type="entry name" value="PDZ_sf"/>
</dbReference>
<dbReference type="PRINTS" id="PR00834">
    <property type="entry name" value="PROTEASES2C"/>
</dbReference>
<sequence>MKRNRLGMIVVVILLIVALGTNGYLFLRIQQLEDQLSAHPTSDGTKVIGTVHDVSSETTEVVANVSDSIVTIEVYAGGQAYSTGSGVVYQKEDNTLYIVTNHHVISGGDTINVLFANGESVTANLLGSDEYTDLAVLESEVSFEVEPIAIGDSSLLDVGETVIAIGSPLGSNYSGTTTQGIVSGLDRVVSVDLNDDGVDDWDMNVIQTDAAINPGNSGGALINMSGELVGITSMKISNGAEGIGFAIPISDAMKNIEQLKENGQIERPVLGIQGIAMESISSYARYYNHIDSSSTEGVYVYTVQNGSAAWKGGLESGDIMIRFDGQDITTYKSFLNLLYAHNPGDTVVITVERDGHERDLSVTLE</sequence>
<reference evidence="4" key="2">
    <citation type="journal article" date="2021" name="PeerJ">
        <title>Extensive microbial diversity within the chicken gut microbiome revealed by metagenomics and culture.</title>
        <authorList>
            <person name="Gilroy R."/>
            <person name="Ravi A."/>
            <person name="Getino M."/>
            <person name="Pursley I."/>
            <person name="Horton D.L."/>
            <person name="Alikhan N.F."/>
            <person name="Baker D."/>
            <person name="Gharbi K."/>
            <person name="Hall N."/>
            <person name="Watson M."/>
            <person name="Adriaenssens E.M."/>
            <person name="Foster-Nyarko E."/>
            <person name="Jarju S."/>
            <person name="Secka A."/>
            <person name="Antonio M."/>
            <person name="Oren A."/>
            <person name="Chaudhuri R.R."/>
            <person name="La Ragione R."/>
            <person name="Hildebrand F."/>
            <person name="Pallen M.J."/>
        </authorList>
    </citation>
    <scope>NUCLEOTIDE SEQUENCE</scope>
    <source>
        <strain evidence="4">CHK195-11698</strain>
    </source>
</reference>
<keyword evidence="1" id="KW-0645">Protease</keyword>
<dbReference type="Pfam" id="PF13180">
    <property type="entry name" value="PDZ_2"/>
    <property type="match status" value="1"/>
</dbReference>
<dbReference type="GO" id="GO:0006508">
    <property type="term" value="P:proteolysis"/>
    <property type="evidence" value="ECO:0007669"/>
    <property type="project" value="UniProtKB-KW"/>
</dbReference>
<dbReference type="InterPro" id="IPR009003">
    <property type="entry name" value="Peptidase_S1_PA"/>
</dbReference>
<dbReference type="InterPro" id="IPR051201">
    <property type="entry name" value="Chloro_Bact_Ser_Proteases"/>
</dbReference>
<dbReference type="EMBL" id="DVMJ01000058">
    <property type="protein sequence ID" value="HIU13808.1"/>
    <property type="molecule type" value="Genomic_DNA"/>
</dbReference>
<dbReference type="InterPro" id="IPR001478">
    <property type="entry name" value="PDZ"/>
</dbReference>
<dbReference type="InterPro" id="IPR001940">
    <property type="entry name" value="Peptidase_S1C"/>
</dbReference>
<protein>
    <submittedName>
        <fullName evidence="4">Trypsin-like peptidase domain-containing protein</fullName>
    </submittedName>
</protein>
<dbReference type="Proteomes" id="UP000824175">
    <property type="component" value="Unassembled WGS sequence"/>
</dbReference>
<dbReference type="GO" id="GO:0004252">
    <property type="term" value="F:serine-type endopeptidase activity"/>
    <property type="evidence" value="ECO:0007669"/>
    <property type="project" value="InterPro"/>
</dbReference>
<comment type="caution">
    <text evidence="4">The sequence shown here is derived from an EMBL/GenBank/DDBJ whole genome shotgun (WGS) entry which is preliminary data.</text>
</comment>
<keyword evidence="2" id="KW-0378">Hydrolase</keyword>
<dbReference type="PANTHER" id="PTHR43343:SF3">
    <property type="entry name" value="PROTEASE DO-LIKE 8, CHLOROPLASTIC"/>
    <property type="match status" value="1"/>
</dbReference>
<dbReference type="Gene3D" id="2.30.42.10">
    <property type="match status" value="1"/>
</dbReference>
<dbReference type="SUPFAM" id="SSF50156">
    <property type="entry name" value="PDZ domain-like"/>
    <property type="match status" value="1"/>
</dbReference>
<dbReference type="PANTHER" id="PTHR43343">
    <property type="entry name" value="PEPTIDASE S12"/>
    <property type="match status" value="1"/>
</dbReference>
<dbReference type="Pfam" id="PF13365">
    <property type="entry name" value="Trypsin_2"/>
    <property type="match status" value="1"/>
</dbReference>
<reference evidence="4" key="1">
    <citation type="submission" date="2020-10" db="EMBL/GenBank/DDBJ databases">
        <authorList>
            <person name="Gilroy R."/>
        </authorList>
    </citation>
    <scope>NUCLEOTIDE SEQUENCE</scope>
    <source>
        <strain evidence="4">CHK195-11698</strain>
    </source>
</reference>
<feature type="domain" description="PDZ" evidence="3">
    <location>
        <begin position="262"/>
        <end position="355"/>
    </location>
</feature>